<proteinExistence type="inferred from homology"/>
<sequence length="330" mass="37620">MAHIIVPSARKGDIDMLQWGVLGLGRIAHRFVESLSHFEEAQFYAGASHSEEKRKDFMTYNPCKLYDSYDELLQDPEVDVVYIALPHGSHYHWSMKALEHNKCVLCEKPAMLSSKEMEEVAKYAKDHHLFFMEAMKTRFMPLTHILHKEIEKGIIGDIVHISNHFNSKVDYHPDHYLFDQSQGGALYDTGTYCVASILDYIHSPISSISSKVRKEHGVDVHDEVEITFENGTTASFSCSIDAPERRDMTIKGTRGTITMSPFYRPMEAVIDTDDGESMTCIAKAPDDFYPEIKAVHQAIAYIEIESPYMTHQDSIDVIKVIESIRDTFDD</sequence>
<evidence type="ECO:0000256" key="2">
    <source>
        <dbReference type="ARBA" id="ARBA00023002"/>
    </source>
</evidence>
<evidence type="ECO:0000313" key="6">
    <source>
        <dbReference type="Proteomes" id="UP000051841"/>
    </source>
</evidence>
<evidence type="ECO:0000313" key="5">
    <source>
        <dbReference type="EMBL" id="KRN50966.1"/>
    </source>
</evidence>
<organism evidence="5 6">
    <name type="scientific">Kandleria vitulina DSM 20405</name>
    <dbReference type="NCBI Taxonomy" id="1410657"/>
    <lineage>
        <taxon>Bacteria</taxon>
        <taxon>Bacillati</taxon>
        <taxon>Bacillota</taxon>
        <taxon>Erysipelotrichia</taxon>
        <taxon>Erysipelotrichales</taxon>
        <taxon>Coprobacillaceae</taxon>
        <taxon>Kandleria</taxon>
    </lineage>
</organism>
<dbReference type="Gene3D" id="3.40.50.720">
    <property type="entry name" value="NAD(P)-binding Rossmann-like Domain"/>
    <property type="match status" value="1"/>
</dbReference>
<comment type="similarity">
    <text evidence="1">Belongs to the Gfo/Idh/MocA family.</text>
</comment>
<evidence type="ECO:0000256" key="1">
    <source>
        <dbReference type="ARBA" id="ARBA00010928"/>
    </source>
</evidence>
<comment type="caution">
    <text evidence="5">The sequence shown here is derived from an EMBL/GenBank/DDBJ whole genome shotgun (WGS) entry which is preliminary data.</text>
</comment>
<dbReference type="PANTHER" id="PTHR22604:SF105">
    <property type="entry name" value="TRANS-1,2-DIHYDROBENZENE-1,2-DIOL DEHYDROGENASE"/>
    <property type="match status" value="1"/>
</dbReference>
<dbReference type="EMBL" id="JQBL01000004">
    <property type="protein sequence ID" value="KRN50966.1"/>
    <property type="molecule type" value="Genomic_DNA"/>
</dbReference>
<dbReference type="PATRIC" id="fig|1410657.5.peg.1509"/>
<dbReference type="InterPro" id="IPR050984">
    <property type="entry name" value="Gfo/Idh/MocA_domain"/>
</dbReference>
<feature type="domain" description="GFO/IDH/MocA-like oxidoreductase" evidence="4">
    <location>
        <begin position="147"/>
        <end position="257"/>
    </location>
</feature>
<dbReference type="Gene3D" id="3.30.360.10">
    <property type="entry name" value="Dihydrodipicolinate Reductase, domain 2"/>
    <property type="match status" value="1"/>
</dbReference>
<dbReference type="SUPFAM" id="SSF55347">
    <property type="entry name" value="Glyceraldehyde-3-phosphate dehydrogenase-like, C-terminal domain"/>
    <property type="match status" value="1"/>
</dbReference>
<feature type="domain" description="Gfo/Idh/MocA-like oxidoreductase N-terminal" evidence="3">
    <location>
        <begin position="18"/>
        <end position="132"/>
    </location>
</feature>
<evidence type="ECO:0000259" key="4">
    <source>
        <dbReference type="Pfam" id="PF22725"/>
    </source>
</evidence>
<dbReference type="InterPro" id="IPR055170">
    <property type="entry name" value="GFO_IDH_MocA-like_dom"/>
</dbReference>
<gene>
    <name evidence="5" type="ORF">IV49_GL001460</name>
</gene>
<protein>
    <submittedName>
        <fullName evidence="5">Dehydrogenase or related protein</fullName>
    </submittedName>
</protein>
<dbReference type="PANTHER" id="PTHR22604">
    <property type="entry name" value="OXIDOREDUCTASES"/>
    <property type="match status" value="1"/>
</dbReference>
<keyword evidence="2" id="KW-0560">Oxidoreductase</keyword>
<dbReference type="GO" id="GO:0016491">
    <property type="term" value="F:oxidoreductase activity"/>
    <property type="evidence" value="ECO:0007669"/>
    <property type="project" value="UniProtKB-KW"/>
</dbReference>
<dbReference type="SUPFAM" id="SSF51735">
    <property type="entry name" value="NAD(P)-binding Rossmann-fold domains"/>
    <property type="match status" value="1"/>
</dbReference>
<dbReference type="Proteomes" id="UP000051841">
    <property type="component" value="Unassembled WGS sequence"/>
</dbReference>
<evidence type="ECO:0000259" key="3">
    <source>
        <dbReference type="Pfam" id="PF01408"/>
    </source>
</evidence>
<keyword evidence="6" id="KW-1185">Reference proteome</keyword>
<dbReference type="InterPro" id="IPR000683">
    <property type="entry name" value="Gfo/Idh/MocA-like_OxRdtase_N"/>
</dbReference>
<dbReference type="AlphaFoldDB" id="A0A0R2HGY2"/>
<reference evidence="5 6" key="1">
    <citation type="journal article" date="2015" name="Genome Announc.">
        <title>Expanding the biotechnology potential of lactobacilli through comparative genomics of 213 strains and associated genera.</title>
        <authorList>
            <person name="Sun Z."/>
            <person name="Harris H.M."/>
            <person name="McCann A."/>
            <person name="Guo C."/>
            <person name="Argimon S."/>
            <person name="Zhang W."/>
            <person name="Yang X."/>
            <person name="Jeffery I.B."/>
            <person name="Cooney J.C."/>
            <person name="Kagawa T.F."/>
            <person name="Liu W."/>
            <person name="Song Y."/>
            <person name="Salvetti E."/>
            <person name="Wrobel A."/>
            <person name="Rasinkangas P."/>
            <person name="Parkhill J."/>
            <person name="Rea M.C."/>
            <person name="O'Sullivan O."/>
            <person name="Ritari J."/>
            <person name="Douillard F.P."/>
            <person name="Paul Ross R."/>
            <person name="Yang R."/>
            <person name="Briner A.E."/>
            <person name="Felis G.E."/>
            <person name="de Vos W.M."/>
            <person name="Barrangou R."/>
            <person name="Klaenhammer T.R."/>
            <person name="Caufield P.W."/>
            <person name="Cui Y."/>
            <person name="Zhang H."/>
            <person name="O'Toole P.W."/>
        </authorList>
    </citation>
    <scope>NUCLEOTIDE SEQUENCE [LARGE SCALE GENOMIC DNA]</scope>
    <source>
        <strain evidence="5 6">DSM 20405</strain>
    </source>
</reference>
<dbReference type="Pfam" id="PF01408">
    <property type="entry name" value="GFO_IDH_MocA"/>
    <property type="match status" value="1"/>
</dbReference>
<dbReference type="Pfam" id="PF22725">
    <property type="entry name" value="GFO_IDH_MocA_C3"/>
    <property type="match status" value="1"/>
</dbReference>
<dbReference type="InterPro" id="IPR036291">
    <property type="entry name" value="NAD(P)-bd_dom_sf"/>
</dbReference>
<accession>A0A0R2HGY2</accession>
<name>A0A0R2HGY2_9FIRM</name>
<dbReference type="GO" id="GO:0000166">
    <property type="term" value="F:nucleotide binding"/>
    <property type="evidence" value="ECO:0007669"/>
    <property type="project" value="InterPro"/>
</dbReference>